<accession>X1VCG1</accession>
<organism evidence="2">
    <name type="scientific">marine sediment metagenome</name>
    <dbReference type="NCBI Taxonomy" id="412755"/>
    <lineage>
        <taxon>unclassified sequences</taxon>
        <taxon>metagenomes</taxon>
        <taxon>ecological metagenomes</taxon>
    </lineage>
</organism>
<gene>
    <name evidence="2" type="ORF">S12H4_47546</name>
</gene>
<protein>
    <recommendedName>
        <fullName evidence="1">PglD N-terminal domain-containing protein</fullName>
    </recommendedName>
</protein>
<dbReference type="EMBL" id="BARW01029613">
    <property type="protein sequence ID" value="GAJ11396.1"/>
    <property type="molecule type" value="Genomic_DNA"/>
</dbReference>
<dbReference type="Pfam" id="PF17836">
    <property type="entry name" value="PglD_N"/>
    <property type="match status" value="1"/>
</dbReference>
<feature type="domain" description="PglD N-terminal" evidence="1">
    <location>
        <begin position="3"/>
        <end position="45"/>
    </location>
</feature>
<name>X1VCG1_9ZZZZ</name>
<evidence type="ECO:0000259" key="1">
    <source>
        <dbReference type="Pfam" id="PF17836"/>
    </source>
</evidence>
<feature type="non-terminal residue" evidence="2">
    <location>
        <position position="54"/>
    </location>
</feature>
<reference evidence="2" key="1">
    <citation type="journal article" date="2014" name="Front. Microbiol.">
        <title>High frequency of phylogenetically diverse reductive dehalogenase-homologous genes in deep subseafloor sedimentary metagenomes.</title>
        <authorList>
            <person name="Kawai M."/>
            <person name="Futagami T."/>
            <person name="Toyoda A."/>
            <person name="Takaki Y."/>
            <person name="Nishi S."/>
            <person name="Hori S."/>
            <person name="Arai W."/>
            <person name="Tsubouchi T."/>
            <person name="Morono Y."/>
            <person name="Uchiyama I."/>
            <person name="Ito T."/>
            <person name="Fujiyama A."/>
            <person name="Inagaki F."/>
            <person name="Takami H."/>
        </authorList>
    </citation>
    <scope>NUCLEOTIDE SEQUENCE</scope>
    <source>
        <strain evidence="2">Expedition CK06-06</strain>
    </source>
</reference>
<dbReference type="Gene3D" id="3.40.50.20">
    <property type="match status" value="1"/>
</dbReference>
<proteinExistence type="predicted"/>
<dbReference type="InterPro" id="IPR041561">
    <property type="entry name" value="PglD_N"/>
</dbReference>
<evidence type="ECO:0000313" key="2">
    <source>
        <dbReference type="EMBL" id="GAJ11396.1"/>
    </source>
</evidence>
<dbReference type="AlphaFoldDB" id="X1VCG1"/>
<comment type="caution">
    <text evidence="2">The sequence shown here is derived from an EMBL/GenBank/DDBJ whole genome shotgun (WGS) entry which is preliminary data.</text>
</comment>
<sequence length="54" mass="6132">MYNIIIVGAGGFGREVYLWAKDSFSKDQYKIKGFLDDNPKILNNYNMDIGIIGD</sequence>